<evidence type="ECO:0000256" key="6">
    <source>
        <dbReference type="SAM" id="SignalP"/>
    </source>
</evidence>
<dbReference type="STRING" id="379508.A5DYR2"/>
<feature type="compositionally biased region" description="Basic and acidic residues" evidence="4">
    <location>
        <begin position="80"/>
        <end position="92"/>
    </location>
</feature>
<dbReference type="Pfam" id="PF00085">
    <property type="entry name" value="Thioredoxin"/>
    <property type="match status" value="1"/>
</dbReference>
<dbReference type="InterPro" id="IPR036249">
    <property type="entry name" value="Thioredoxin-like_sf"/>
</dbReference>
<feature type="signal peptide" evidence="6">
    <location>
        <begin position="1"/>
        <end position="18"/>
    </location>
</feature>
<dbReference type="Proteomes" id="UP000001996">
    <property type="component" value="Unassembled WGS sequence"/>
</dbReference>
<keyword evidence="5" id="KW-0812">Transmembrane</keyword>
<keyword evidence="5" id="KW-0472">Membrane</keyword>
<dbReference type="PANTHER" id="PTHR45672:SF3">
    <property type="entry name" value="THIOREDOXIN DOMAIN-CONTAINING PROTEIN 5"/>
    <property type="match status" value="1"/>
</dbReference>
<protein>
    <recommendedName>
        <fullName evidence="7">Thioredoxin domain-containing protein</fullName>
    </recommendedName>
</protein>
<keyword evidence="3" id="KW-0175">Coiled coil</keyword>
<keyword evidence="5" id="KW-1133">Transmembrane helix</keyword>
<evidence type="ECO:0000256" key="4">
    <source>
        <dbReference type="SAM" id="MobiDB-lite"/>
    </source>
</evidence>
<dbReference type="InterPro" id="IPR051063">
    <property type="entry name" value="PDI"/>
</dbReference>
<keyword evidence="9" id="KW-1185">Reference proteome</keyword>
<dbReference type="HOGENOM" id="CLU_024937_0_0_1"/>
<dbReference type="KEGG" id="lel:PVL30_003337"/>
<evidence type="ECO:0000256" key="2">
    <source>
        <dbReference type="ARBA" id="ARBA00022729"/>
    </source>
</evidence>
<feature type="coiled-coil region" evidence="3">
    <location>
        <begin position="608"/>
        <end position="642"/>
    </location>
</feature>
<dbReference type="InterPro" id="IPR013766">
    <property type="entry name" value="Thioredoxin_domain"/>
</dbReference>
<dbReference type="OMA" id="RQVNCVE"/>
<comment type="similarity">
    <text evidence="1">Belongs to the protein disulfide isomerase family.</text>
</comment>
<organism evidence="8 9">
    <name type="scientific">Lodderomyces elongisporus (strain ATCC 11503 / CBS 2605 / JCM 1781 / NBRC 1676 / NRRL YB-4239)</name>
    <name type="common">Yeast</name>
    <name type="synonym">Saccharomyces elongisporus</name>
    <dbReference type="NCBI Taxonomy" id="379508"/>
    <lineage>
        <taxon>Eukaryota</taxon>
        <taxon>Fungi</taxon>
        <taxon>Dikarya</taxon>
        <taxon>Ascomycota</taxon>
        <taxon>Saccharomycotina</taxon>
        <taxon>Pichiomycetes</taxon>
        <taxon>Debaryomycetaceae</taxon>
        <taxon>Candida/Lodderomyces clade</taxon>
        <taxon>Lodderomyces</taxon>
    </lineage>
</organism>
<accession>A5DYR2</accession>
<dbReference type="GO" id="GO:0003756">
    <property type="term" value="F:protein disulfide isomerase activity"/>
    <property type="evidence" value="ECO:0007669"/>
    <property type="project" value="TreeGrafter"/>
</dbReference>
<name>A5DYR2_LODEL</name>
<dbReference type="AlphaFoldDB" id="A5DYR2"/>
<keyword evidence="2 6" id="KW-0732">Signal</keyword>
<sequence length="797" mass="91790">MKLLYIYLLIGLACVVAANAPEKLNLLNSPGSQLQEAPSVRNEPQQDTINKNAGVAGQDKTNQVNQDNQNNQGDQGNENLEGKEVVNKKDELDTSNIEELELPPTLSTEEFDKLTGKQLVLVEFYSPYCHHCKDFFPKWKEAYQTFKRKYPQLSIDMRQVNCVENGDLCEREMIEFYPNMLLYAPVLDKDGLPTGRSKNIDSFPRHLPKTAENVVKYLQESVAEYDEGAGNLPSQSRAYTLDEMFKAISGEIDRPVFVSFWQANKKQWDSVELGGKMKFSGGCADCLHTKQVWDKLSNKIMSIADSAHIMCQDLPELCNKLELDSFKNGKTSRAQFIMFLPKDKGTIRFDYDSRVDVDVMKWWASKLIENSAYQLASARDVTEVMEYTKVLSHQPIAQMYPLKSKVTVLFYYDIDTVTPEDKAVLPHMLRTLQKSPFNIQLYQGKHKRIEENLQTMGENLINYINYDENDKYEYDKALQIATTITGKPTIIVFKDNSLVPSIFQSFAVEDMRIYKNIEKFLETAQYPFYGELKPELVSTYFFQNKKQKQKQKQKQDGGEEEKKDISKDDKVVVVVFVDLENLKQTDEQLYKLSLIAHEYNFLKRKYYFNKVLEQRKDKEEVVEKLKAQNAETDKILLAMREEVPHLWGNDDVLFTFIDKPKAKQYKYIKGWKVNPDQYEVGDAVVISRDCRYVWNKDLQGAALKNEPKQLKQVLMSLLTKDGQLLHGGMGSSLVGKAFSFLNHVSSIGFLGYILLIIVSYFLSNYIIKIVKKRRYRAQGLIGVNNGNNNHSFLPKKD</sequence>
<dbReference type="CDD" id="cd02961">
    <property type="entry name" value="PDI_a_family"/>
    <property type="match status" value="1"/>
</dbReference>
<dbReference type="GO" id="GO:0005783">
    <property type="term" value="C:endoplasmic reticulum"/>
    <property type="evidence" value="ECO:0007669"/>
    <property type="project" value="TreeGrafter"/>
</dbReference>
<feature type="region of interest" description="Disordered" evidence="4">
    <location>
        <begin position="50"/>
        <end position="94"/>
    </location>
</feature>
<evidence type="ECO:0000256" key="5">
    <source>
        <dbReference type="SAM" id="Phobius"/>
    </source>
</evidence>
<dbReference type="GO" id="GO:0006457">
    <property type="term" value="P:protein folding"/>
    <property type="evidence" value="ECO:0007669"/>
    <property type="project" value="TreeGrafter"/>
</dbReference>
<dbReference type="PANTHER" id="PTHR45672">
    <property type="entry name" value="PROTEIN DISULFIDE-ISOMERASE C17H9.14C-RELATED"/>
    <property type="match status" value="1"/>
</dbReference>
<dbReference type="OrthoDB" id="72053at2759"/>
<dbReference type="SUPFAM" id="SSF52833">
    <property type="entry name" value="Thioredoxin-like"/>
    <property type="match status" value="1"/>
</dbReference>
<feature type="chain" id="PRO_5002681653" description="Thioredoxin domain-containing protein" evidence="6">
    <location>
        <begin position="19"/>
        <end position="797"/>
    </location>
</feature>
<dbReference type="eggNOG" id="KOG0191">
    <property type="taxonomic scope" value="Eukaryota"/>
</dbReference>
<feature type="domain" description="Thioredoxin" evidence="7">
    <location>
        <begin position="91"/>
        <end position="220"/>
    </location>
</feature>
<gene>
    <name evidence="8" type="ORF">LELG_02499</name>
</gene>
<evidence type="ECO:0000256" key="3">
    <source>
        <dbReference type="SAM" id="Coils"/>
    </source>
</evidence>
<evidence type="ECO:0000259" key="7">
    <source>
        <dbReference type="PROSITE" id="PS51352"/>
    </source>
</evidence>
<evidence type="ECO:0000256" key="1">
    <source>
        <dbReference type="ARBA" id="ARBA00006347"/>
    </source>
</evidence>
<evidence type="ECO:0000313" key="8">
    <source>
        <dbReference type="EMBL" id="EDK44320.1"/>
    </source>
</evidence>
<dbReference type="FunCoup" id="A5DYR2">
    <property type="interactions" value="100"/>
</dbReference>
<feature type="compositionally biased region" description="Low complexity" evidence="4">
    <location>
        <begin position="62"/>
        <end position="79"/>
    </location>
</feature>
<dbReference type="PROSITE" id="PS51352">
    <property type="entry name" value="THIOREDOXIN_2"/>
    <property type="match status" value="1"/>
</dbReference>
<dbReference type="VEuPathDB" id="FungiDB:LELG_02499"/>
<dbReference type="InParanoid" id="A5DYR2"/>
<feature type="transmembrane region" description="Helical" evidence="5">
    <location>
        <begin position="749"/>
        <end position="767"/>
    </location>
</feature>
<reference evidence="8 9" key="1">
    <citation type="journal article" date="2009" name="Nature">
        <title>Evolution of pathogenicity and sexual reproduction in eight Candida genomes.</title>
        <authorList>
            <person name="Butler G."/>
            <person name="Rasmussen M.D."/>
            <person name="Lin M.F."/>
            <person name="Santos M.A."/>
            <person name="Sakthikumar S."/>
            <person name="Munro C.A."/>
            <person name="Rheinbay E."/>
            <person name="Grabherr M."/>
            <person name="Forche A."/>
            <person name="Reedy J.L."/>
            <person name="Agrafioti I."/>
            <person name="Arnaud M.B."/>
            <person name="Bates S."/>
            <person name="Brown A.J."/>
            <person name="Brunke S."/>
            <person name="Costanzo M.C."/>
            <person name="Fitzpatrick D.A."/>
            <person name="de Groot P.W."/>
            <person name="Harris D."/>
            <person name="Hoyer L.L."/>
            <person name="Hube B."/>
            <person name="Klis F.M."/>
            <person name="Kodira C."/>
            <person name="Lennard N."/>
            <person name="Logue M.E."/>
            <person name="Martin R."/>
            <person name="Neiman A.M."/>
            <person name="Nikolaou E."/>
            <person name="Quail M.A."/>
            <person name="Quinn J."/>
            <person name="Santos M.C."/>
            <person name="Schmitzberger F.F."/>
            <person name="Sherlock G."/>
            <person name="Shah P."/>
            <person name="Silverstein K.A."/>
            <person name="Skrzypek M.S."/>
            <person name="Soll D."/>
            <person name="Staggs R."/>
            <person name="Stansfield I."/>
            <person name="Stumpf M.P."/>
            <person name="Sudbery P.E."/>
            <person name="Srikantha T."/>
            <person name="Zeng Q."/>
            <person name="Berman J."/>
            <person name="Berriman M."/>
            <person name="Heitman J."/>
            <person name="Gow N.A."/>
            <person name="Lorenz M.C."/>
            <person name="Birren B.W."/>
            <person name="Kellis M."/>
            <person name="Cuomo C.A."/>
        </authorList>
    </citation>
    <scope>NUCLEOTIDE SEQUENCE [LARGE SCALE GENOMIC DNA]</scope>
    <source>
        <strain evidence="9">ATCC 11503 / BCRC 21390 / CBS 2605 / JCM 1781 / NBRC 1676 / NRRL YB-4239</strain>
    </source>
</reference>
<evidence type="ECO:0000313" key="9">
    <source>
        <dbReference type="Proteomes" id="UP000001996"/>
    </source>
</evidence>
<dbReference type="Gene3D" id="3.40.30.10">
    <property type="entry name" value="Glutaredoxin"/>
    <property type="match status" value="1"/>
</dbReference>
<proteinExistence type="inferred from homology"/>
<dbReference type="EMBL" id="CH981526">
    <property type="protein sequence ID" value="EDK44320.1"/>
    <property type="molecule type" value="Genomic_DNA"/>
</dbReference>
<dbReference type="GeneID" id="5233346"/>